<protein>
    <recommendedName>
        <fullName evidence="3">Red chlorophyll catabolite reductase</fullName>
    </recommendedName>
</protein>
<dbReference type="HOGENOM" id="CLU_433060_0_0_1"/>
<dbReference type="Gramene" id="LPERR10G05870.3">
    <property type="protein sequence ID" value="LPERR10G05870.3"/>
    <property type="gene ID" value="LPERR10G05870"/>
</dbReference>
<dbReference type="eggNOG" id="ENOG502QSTY">
    <property type="taxonomic scope" value="Eukaryota"/>
</dbReference>
<dbReference type="Proteomes" id="UP000032180">
    <property type="component" value="Chromosome 10"/>
</dbReference>
<reference evidence="1" key="3">
    <citation type="submission" date="2015-04" db="UniProtKB">
        <authorList>
            <consortium name="EnsemblPlants"/>
        </authorList>
    </citation>
    <scope>IDENTIFICATION</scope>
</reference>
<dbReference type="GO" id="GO:0015996">
    <property type="term" value="P:chlorophyll catabolic process"/>
    <property type="evidence" value="ECO:0007669"/>
    <property type="project" value="TreeGrafter"/>
</dbReference>
<proteinExistence type="predicted"/>
<reference evidence="1 2" key="2">
    <citation type="submission" date="2013-12" db="EMBL/GenBank/DDBJ databases">
        <authorList>
            <person name="Yu Y."/>
            <person name="Lee S."/>
            <person name="de Baynast K."/>
            <person name="Wissotski M."/>
            <person name="Liu L."/>
            <person name="Talag J."/>
            <person name="Goicoechea J."/>
            <person name="Angelova A."/>
            <person name="Jetty R."/>
            <person name="Kudrna D."/>
            <person name="Golser W."/>
            <person name="Rivera L."/>
            <person name="Zhang J."/>
            <person name="Wing R."/>
        </authorList>
    </citation>
    <scope>NUCLEOTIDE SEQUENCE</scope>
</reference>
<evidence type="ECO:0000313" key="2">
    <source>
        <dbReference type="Proteomes" id="UP000032180"/>
    </source>
</evidence>
<dbReference type="InterPro" id="IPR009439">
    <property type="entry name" value="RCC_reductase"/>
</dbReference>
<dbReference type="EnsemblPlants" id="LPERR10G05870.3">
    <property type="protein sequence ID" value="LPERR10G05870.3"/>
    <property type="gene ID" value="LPERR10G05870"/>
</dbReference>
<evidence type="ECO:0008006" key="3">
    <source>
        <dbReference type="Google" id="ProtNLM"/>
    </source>
</evidence>
<name>A0A0D9XJ82_9ORYZ</name>
<dbReference type="AlphaFoldDB" id="A0A0D9XJ82"/>
<dbReference type="GO" id="GO:0009507">
    <property type="term" value="C:chloroplast"/>
    <property type="evidence" value="ECO:0007669"/>
    <property type="project" value="TreeGrafter"/>
</dbReference>
<sequence length="567" mass="61972">MLAAPISSCRALSPAAAAAAKTTRRRRMAVSASAWRTRREEAVGRMPRLAHREVMLAVAGEAEARLGERLLPSEVPADVKWFENAAGDAVGSVDVRRGAPGSSIAFMLDAWFHRDLPGSGAIDITALIINLTGVTDAPHLVMEFIQGTPTSLIVLLDLLPRRDLPLHPAYIDRYYAATSLDARGRQGFADRVPQSRPYVSPSLLIRSLWSPAAVVADIQCGEGGEETLEGIVCGQVASTAMDVLGVWLEHCAGGEEMEMDKTERERIVARDRKVSATELELNLAANLPRMFDADVSDRVVAEIRKAFVAHREVARALASQAEARLGARLLPSAVPPDVAEFRAGAGNAVGSLDVRRGAPGSTIDFTFQSSLHCKVPNGAIDITTLLLFLNASTDAPHFLMELIQGSPTSIVVILDLIPRKDLALHPEYIEKYYENTQVDKLREKIEELPQTRLYRSQSLFVRSAWSPTAILVSIDCGQGGECTLEEIVRGQLATVAKELLQIWLDSCADHASEMEEAERESMIKRDQIVRSKSIEVDLTSNLPRMFDQDVANRVIAEIRKAFGVQDV</sequence>
<dbReference type="STRING" id="77586.A0A0D9XJ82"/>
<reference evidence="1 2" key="1">
    <citation type="submission" date="2012-08" db="EMBL/GenBank/DDBJ databases">
        <title>Oryza genome evolution.</title>
        <authorList>
            <person name="Wing R.A."/>
        </authorList>
    </citation>
    <scope>NUCLEOTIDE SEQUENCE</scope>
</reference>
<dbReference type="PANTHER" id="PTHR34685">
    <property type="entry name" value="RED CHLOROPHYLL CATABOLITE REDUCTASE, CHLOROPLASTIC"/>
    <property type="match status" value="1"/>
</dbReference>
<dbReference type="Gene3D" id="3.40.1500.20">
    <property type="match status" value="2"/>
</dbReference>
<evidence type="ECO:0000313" key="1">
    <source>
        <dbReference type="EnsemblPlants" id="LPERR10G05870.2"/>
    </source>
</evidence>
<dbReference type="PANTHER" id="PTHR34685:SF2">
    <property type="entry name" value="RED CHLOROPHYLL CATABOLITE REDUCTASE, CHLOROPLASTIC"/>
    <property type="match status" value="1"/>
</dbReference>
<dbReference type="EnsemblPlants" id="LPERR10G05870.2">
    <property type="protein sequence ID" value="LPERR10G05870.2"/>
    <property type="gene ID" value="LPERR10G05870"/>
</dbReference>
<dbReference type="Pfam" id="PF06405">
    <property type="entry name" value="RCC_reductase"/>
    <property type="match status" value="2"/>
</dbReference>
<organism evidence="1 2">
    <name type="scientific">Leersia perrieri</name>
    <dbReference type="NCBI Taxonomy" id="77586"/>
    <lineage>
        <taxon>Eukaryota</taxon>
        <taxon>Viridiplantae</taxon>
        <taxon>Streptophyta</taxon>
        <taxon>Embryophyta</taxon>
        <taxon>Tracheophyta</taxon>
        <taxon>Spermatophyta</taxon>
        <taxon>Magnoliopsida</taxon>
        <taxon>Liliopsida</taxon>
        <taxon>Poales</taxon>
        <taxon>Poaceae</taxon>
        <taxon>BOP clade</taxon>
        <taxon>Oryzoideae</taxon>
        <taxon>Oryzeae</taxon>
        <taxon>Oryzinae</taxon>
        <taxon>Leersia</taxon>
    </lineage>
</organism>
<dbReference type="Gramene" id="LPERR10G05870.2">
    <property type="protein sequence ID" value="LPERR10G05870.2"/>
    <property type="gene ID" value="LPERR10G05870"/>
</dbReference>
<accession>A0A0D9XJ82</accession>
<dbReference type="GO" id="GO:0051743">
    <property type="term" value="F:red chlorophyll catabolite reductase activity"/>
    <property type="evidence" value="ECO:0007669"/>
    <property type="project" value="InterPro"/>
</dbReference>
<keyword evidence="2" id="KW-1185">Reference proteome</keyword>